<proteinExistence type="predicted"/>
<evidence type="ECO:0000313" key="3">
    <source>
        <dbReference type="Proteomes" id="UP000317933"/>
    </source>
</evidence>
<evidence type="ECO:0000313" key="2">
    <source>
        <dbReference type="EMBL" id="TPG75463.1"/>
    </source>
</evidence>
<sequence>MNIKNKSRALLGLALLAAGLAGCQTNQQFIAANQDAALKVVTTRAAFEMNCQAVTPTVLSSKVAQMQYGYARTEYTVGVRGCGKQAVYMALCLDTSTCNAYTDTARLGQY</sequence>
<gene>
    <name evidence="2" type="ORF">EAH78_21675</name>
</gene>
<accession>A0A502HNZ7</accession>
<evidence type="ECO:0000256" key="1">
    <source>
        <dbReference type="SAM" id="SignalP"/>
    </source>
</evidence>
<dbReference type="EMBL" id="RCZE01000010">
    <property type="protein sequence ID" value="TPG75463.1"/>
    <property type="molecule type" value="Genomic_DNA"/>
</dbReference>
<keyword evidence="1" id="KW-0732">Signal</keyword>
<evidence type="ECO:0008006" key="4">
    <source>
        <dbReference type="Google" id="ProtNLM"/>
    </source>
</evidence>
<comment type="caution">
    <text evidence="2">The sequence shown here is derived from an EMBL/GenBank/DDBJ whole genome shotgun (WGS) entry which is preliminary data.</text>
</comment>
<reference evidence="2 3" key="1">
    <citation type="journal article" date="2019" name="Environ. Microbiol.">
        <title>Species interactions and distinct microbial communities in high Arctic permafrost affected cryosols are associated with the CH4 and CO2 gas fluxes.</title>
        <authorList>
            <person name="Altshuler I."/>
            <person name="Hamel J."/>
            <person name="Turney S."/>
            <person name="Magnuson E."/>
            <person name="Levesque R."/>
            <person name="Greer C."/>
            <person name="Whyte L.G."/>
        </authorList>
    </citation>
    <scope>NUCLEOTIDE SEQUENCE [LARGE SCALE GENOMIC DNA]</scope>
    <source>
        <strain evidence="2 3">E3</strain>
    </source>
</reference>
<feature type="signal peptide" evidence="1">
    <location>
        <begin position="1"/>
        <end position="23"/>
    </location>
</feature>
<feature type="chain" id="PRO_5021325040" description="Lipoprotein" evidence="1">
    <location>
        <begin position="24"/>
        <end position="110"/>
    </location>
</feature>
<dbReference type="Proteomes" id="UP000317933">
    <property type="component" value="Unassembled WGS sequence"/>
</dbReference>
<dbReference type="AlphaFoldDB" id="A0A502HNZ7"/>
<protein>
    <recommendedName>
        <fullName evidence="4">Lipoprotein</fullName>
    </recommendedName>
</protein>
<dbReference type="RefSeq" id="WP_140669361.1">
    <property type="nucleotide sequence ID" value="NZ_RCZE01000010.1"/>
</dbReference>
<name>A0A502HNZ7_9PSED</name>
<dbReference type="PROSITE" id="PS51257">
    <property type="entry name" value="PROKAR_LIPOPROTEIN"/>
    <property type="match status" value="1"/>
</dbReference>
<organism evidence="2 3">
    <name type="scientific">Pseudomonas arsenicoxydans</name>
    <dbReference type="NCBI Taxonomy" id="702115"/>
    <lineage>
        <taxon>Bacteria</taxon>
        <taxon>Pseudomonadati</taxon>
        <taxon>Pseudomonadota</taxon>
        <taxon>Gammaproteobacteria</taxon>
        <taxon>Pseudomonadales</taxon>
        <taxon>Pseudomonadaceae</taxon>
        <taxon>Pseudomonas</taxon>
    </lineage>
</organism>